<organism evidence="2 3">
    <name type="scientific">Litorilinea aerophila</name>
    <dbReference type="NCBI Taxonomy" id="1204385"/>
    <lineage>
        <taxon>Bacteria</taxon>
        <taxon>Bacillati</taxon>
        <taxon>Chloroflexota</taxon>
        <taxon>Caldilineae</taxon>
        <taxon>Caldilineales</taxon>
        <taxon>Caldilineaceae</taxon>
        <taxon>Litorilinea</taxon>
    </lineage>
</organism>
<protein>
    <submittedName>
        <fullName evidence="2">FAD-binding protein</fullName>
    </submittedName>
</protein>
<dbReference type="Gene3D" id="3.50.50.60">
    <property type="entry name" value="FAD/NAD(P)-binding domain"/>
    <property type="match status" value="1"/>
</dbReference>
<reference evidence="2 3" key="1">
    <citation type="submission" date="2019-06" db="EMBL/GenBank/DDBJ databases">
        <title>Genome sequence of Litorilinea aerophila BAA-2444.</title>
        <authorList>
            <person name="Maclea K.S."/>
            <person name="Maurais E.G."/>
            <person name="Iannazzi L.C."/>
        </authorList>
    </citation>
    <scope>NUCLEOTIDE SEQUENCE [LARGE SCALE GENOMIC DNA]</scope>
    <source>
        <strain evidence="2 3">ATCC BAA-2444</strain>
    </source>
</reference>
<dbReference type="RefSeq" id="WP_141609049.1">
    <property type="nucleotide sequence ID" value="NZ_VIGC02000005.1"/>
</dbReference>
<dbReference type="GO" id="GO:0071949">
    <property type="term" value="F:FAD binding"/>
    <property type="evidence" value="ECO:0007669"/>
    <property type="project" value="InterPro"/>
</dbReference>
<accession>A0A540VJX9</accession>
<dbReference type="InParanoid" id="A0A540VJX9"/>
<dbReference type="Pfam" id="PF01494">
    <property type="entry name" value="FAD_binding_3"/>
    <property type="match status" value="1"/>
</dbReference>
<keyword evidence="3" id="KW-1185">Reference proteome</keyword>
<dbReference type="PANTHER" id="PTHR43422">
    <property type="entry name" value="THIAMINE THIAZOLE SYNTHASE"/>
    <property type="match status" value="1"/>
</dbReference>
<dbReference type="OrthoDB" id="9790035at2"/>
<dbReference type="SUPFAM" id="SSF51905">
    <property type="entry name" value="FAD/NAD(P)-binding domain"/>
    <property type="match status" value="1"/>
</dbReference>
<evidence type="ECO:0000259" key="1">
    <source>
        <dbReference type="Pfam" id="PF01494"/>
    </source>
</evidence>
<dbReference type="Proteomes" id="UP000317371">
    <property type="component" value="Unassembled WGS sequence"/>
</dbReference>
<evidence type="ECO:0000313" key="2">
    <source>
        <dbReference type="EMBL" id="TQE97064.1"/>
    </source>
</evidence>
<sequence>MSPQTTPNKHALVLGASMAGLLAARVLSEHFDQVTLLERDEVWDEPQSRKGQPQTRHLHGILASGLQTLNQYYPGLADELAEHGAMVGDMAETMHWFSYGGFRLRFRMGLPAATMSRPLLEYVVRRRTLARPNITLQDNTAVRGVVTTGDRTRVIGVEVEERGGSAARKTLHADLVVDATGRGSRTPQWLTQLGYEAPPESEVKIDVGYATRLYRRDPQDPNGGDWILSTPEAPKESRFGGIFPIEGERWILSVGGWAGDHAPTDEEGFNAFVRSLPNPDIQRIVSSAEPLSEIVAHKFPASLRRHYEKLKRFPQGYLVMGDAISSFNPTYGQGMSSAILQAAELDQILARRLSPEQLAPTFFKAAARVVDIPWQLCVGEDFRFPQTSGPKPAGIDLINRYVAAVHRATRFDPEVGRAFLKVMNLLEPPTSLMKPGMMWRVWRVNRRHPAKDQPATALPAASAL</sequence>
<gene>
    <name evidence="2" type="ORF">FKZ61_05370</name>
</gene>
<proteinExistence type="predicted"/>
<feature type="domain" description="FAD-binding" evidence="1">
    <location>
        <begin position="11"/>
        <end position="354"/>
    </location>
</feature>
<dbReference type="AlphaFoldDB" id="A0A540VJX9"/>
<comment type="caution">
    <text evidence="2">The sequence shown here is derived from an EMBL/GenBank/DDBJ whole genome shotgun (WGS) entry which is preliminary data.</text>
</comment>
<name>A0A540VJX9_9CHLR</name>
<dbReference type="InterPro" id="IPR002938">
    <property type="entry name" value="FAD-bd"/>
</dbReference>
<dbReference type="PANTHER" id="PTHR43422:SF3">
    <property type="entry name" value="THIAMINE THIAZOLE SYNTHASE"/>
    <property type="match status" value="1"/>
</dbReference>
<dbReference type="EMBL" id="VIGC01000005">
    <property type="protein sequence ID" value="TQE97064.1"/>
    <property type="molecule type" value="Genomic_DNA"/>
</dbReference>
<evidence type="ECO:0000313" key="3">
    <source>
        <dbReference type="Proteomes" id="UP000317371"/>
    </source>
</evidence>
<dbReference type="InterPro" id="IPR036188">
    <property type="entry name" value="FAD/NAD-bd_sf"/>
</dbReference>